<keyword evidence="1 3" id="KW-0456">Lyase</keyword>
<feature type="compositionally biased region" description="Polar residues" evidence="5">
    <location>
        <begin position="76"/>
        <end position="86"/>
    </location>
</feature>
<comment type="subcellular location">
    <subcellularLocation>
        <location evidence="3">Cell membrane</location>
        <topology evidence="3">Lipid-anchor</topology>
    </subcellularLocation>
</comment>
<feature type="region of interest" description="Disordered" evidence="5">
    <location>
        <begin position="72"/>
        <end position="91"/>
    </location>
</feature>
<evidence type="ECO:0000256" key="2">
    <source>
        <dbReference type="ARBA" id="ARBA00023316"/>
    </source>
</evidence>
<accession>A0ABS9W588</accession>
<evidence type="ECO:0000313" key="8">
    <source>
        <dbReference type="EMBL" id="MCI0754378.1"/>
    </source>
</evidence>
<evidence type="ECO:0000313" key="9">
    <source>
        <dbReference type="Proteomes" id="UP001201985"/>
    </source>
</evidence>
<dbReference type="Gene3D" id="2.40.40.10">
    <property type="entry name" value="RlpA-like domain"/>
    <property type="match status" value="1"/>
</dbReference>
<keyword evidence="3" id="KW-0472">Membrane</keyword>
<feature type="chain" id="PRO_5046152787" description="Endolytic peptidoglycan transglycosylase RlpA" evidence="6">
    <location>
        <begin position="28"/>
        <end position="150"/>
    </location>
</feature>
<evidence type="ECO:0000256" key="1">
    <source>
        <dbReference type="ARBA" id="ARBA00023239"/>
    </source>
</evidence>
<dbReference type="EMBL" id="JALBUU010000004">
    <property type="protein sequence ID" value="MCI0754378.1"/>
    <property type="molecule type" value="Genomic_DNA"/>
</dbReference>
<feature type="domain" description="RlpA-like protein double-psi beta-barrel" evidence="7">
    <location>
        <begin position="55"/>
        <end position="144"/>
    </location>
</feature>
<proteinExistence type="inferred from homology"/>
<evidence type="ECO:0000256" key="6">
    <source>
        <dbReference type="SAM" id="SignalP"/>
    </source>
</evidence>
<comment type="similarity">
    <text evidence="3 4">Belongs to the RlpA family.</text>
</comment>
<dbReference type="RefSeq" id="WP_120006074.1">
    <property type="nucleotide sequence ID" value="NZ_JALBUU010000004.1"/>
</dbReference>
<evidence type="ECO:0000259" key="7">
    <source>
        <dbReference type="Pfam" id="PF03330"/>
    </source>
</evidence>
<reference evidence="8 9" key="1">
    <citation type="submission" date="2022-03" db="EMBL/GenBank/DDBJ databases">
        <title>Complete genome analysis of Roseomonas KG 17.1 : a prolific producer of plant growth promoters.</title>
        <authorList>
            <person name="Saadouli I."/>
            <person name="Najjari A."/>
            <person name="Mosbah A."/>
            <person name="Ouzari H.I."/>
        </authorList>
    </citation>
    <scope>NUCLEOTIDE SEQUENCE [LARGE SCALE GENOMIC DNA]</scope>
    <source>
        <strain evidence="8 9">KG17-1</strain>
    </source>
</reference>
<dbReference type="EC" id="4.2.2.-" evidence="3"/>
<comment type="function">
    <text evidence="3">Lytic transglycosylase with a strong preference for naked glycan strands that lack stem peptides.</text>
</comment>
<keyword evidence="2 3" id="KW-0961">Cell wall biogenesis/degradation</keyword>
<keyword evidence="9" id="KW-1185">Reference proteome</keyword>
<dbReference type="InterPro" id="IPR009009">
    <property type="entry name" value="RlpA-like_DPBB"/>
</dbReference>
<keyword evidence="3" id="KW-1003">Cell membrane</keyword>
<evidence type="ECO:0000256" key="4">
    <source>
        <dbReference type="RuleBase" id="RU003495"/>
    </source>
</evidence>
<sequence>MSDRGSQKIIAQVALLSVLGLAACSQAPEAPPPAPTASAKPASQAREATPAGGVQKGEASFYHDKFHGRTMANGEAFSQQSDSAASKTLPLGTKAQVKNLENGRTAVVTIEDRGPYVGGRVVDVSKSTAQKLDMVDDGTAPVEVQPLNNR</sequence>
<dbReference type="InterPro" id="IPR012997">
    <property type="entry name" value="RplA"/>
</dbReference>
<dbReference type="PANTHER" id="PTHR34183:SF8">
    <property type="entry name" value="ENDOLYTIC PEPTIDOGLYCAN TRANSGLYCOSYLASE RLPA-RELATED"/>
    <property type="match status" value="1"/>
</dbReference>
<dbReference type="Proteomes" id="UP001201985">
    <property type="component" value="Unassembled WGS sequence"/>
</dbReference>
<dbReference type="InterPro" id="IPR036908">
    <property type="entry name" value="RlpA-like_sf"/>
</dbReference>
<dbReference type="HAMAP" id="MF_02071">
    <property type="entry name" value="RlpA"/>
    <property type="match status" value="1"/>
</dbReference>
<keyword evidence="3" id="KW-0564">Palmitate</keyword>
<feature type="signal peptide" evidence="6">
    <location>
        <begin position="1"/>
        <end position="27"/>
    </location>
</feature>
<dbReference type="PROSITE" id="PS51257">
    <property type="entry name" value="PROKAR_LIPOPROTEIN"/>
    <property type="match status" value="1"/>
</dbReference>
<name>A0ABS9W588_9PROT</name>
<dbReference type="SUPFAM" id="SSF50685">
    <property type="entry name" value="Barwin-like endoglucanases"/>
    <property type="match status" value="1"/>
</dbReference>
<dbReference type="CDD" id="cd22268">
    <property type="entry name" value="DPBB_RlpA-like"/>
    <property type="match status" value="1"/>
</dbReference>
<evidence type="ECO:0000256" key="3">
    <source>
        <dbReference type="HAMAP-Rule" id="MF_02071"/>
    </source>
</evidence>
<dbReference type="NCBIfam" id="TIGR00413">
    <property type="entry name" value="rlpA"/>
    <property type="match status" value="1"/>
</dbReference>
<feature type="region of interest" description="Disordered" evidence="5">
    <location>
        <begin position="26"/>
        <end position="67"/>
    </location>
</feature>
<protein>
    <recommendedName>
        <fullName evidence="3">Endolytic peptidoglycan transglycosylase RlpA</fullName>
        <ecNumber evidence="3">4.2.2.-</ecNumber>
    </recommendedName>
</protein>
<dbReference type="Pfam" id="PF03330">
    <property type="entry name" value="DPBB_1"/>
    <property type="match status" value="1"/>
</dbReference>
<dbReference type="InterPro" id="IPR034718">
    <property type="entry name" value="RlpA"/>
</dbReference>
<keyword evidence="6" id="KW-0732">Signal</keyword>
<comment type="caution">
    <text evidence="8">The sequence shown here is derived from an EMBL/GenBank/DDBJ whole genome shotgun (WGS) entry which is preliminary data.</text>
</comment>
<evidence type="ECO:0000256" key="5">
    <source>
        <dbReference type="SAM" id="MobiDB-lite"/>
    </source>
</evidence>
<dbReference type="PANTHER" id="PTHR34183">
    <property type="entry name" value="ENDOLYTIC PEPTIDOGLYCAN TRANSGLYCOSYLASE RLPA"/>
    <property type="match status" value="1"/>
</dbReference>
<gene>
    <name evidence="3" type="primary">rlpA</name>
    <name evidence="8" type="ORF">MON41_11490</name>
</gene>
<feature type="compositionally biased region" description="Low complexity" evidence="5">
    <location>
        <begin position="36"/>
        <end position="45"/>
    </location>
</feature>
<organism evidence="8 9">
    <name type="scientific">Teichococcus vastitatis</name>
    <dbReference type="NCBI Taxonomy" id="2307076"/>
    <lineage>
        <taxon>Bacteria</taxon>
        <taxon>Pseudomonadati</taxon>
        <taxon>Pseudomonadota</taxon>
        <taxon>Alphaproteobacteria</taxon>
        <taxon>Acetobacterales</taxon>
        <taxon>Roseomonadaceae</taxon>
        <taxon>Roseomonas</taxon>
    </lineage>
</organism>
<keyword evidence="3" id="KW-0449">Lipoprotein</keyword>